<dbReference type="OrthoDB" id="4907at2157"/>
<dbReference type="InterPro" id="IPR001509">
    <property type="entry name" value="Epimerase_deHydtase"/>
</dbReference>
<dbReference type="AlphaFoldDB" id="A0A2U9IE37"/>
<protein>
    <submittedName>
        <fullName evidence="3">NAD-dependent dehydratase</fullName>
    </submittedName>
</protein>
<organism evidence="3 4">
    <name type="scientific">Acidianus brierleyi</name>
    <dbReference type="NCBI Taxonomy" id="41673"/>
    <lineage>
        <taxon>Archaea</taxon>
        <taxon>Thermoproteota</taxon>
        <taxon>Thermoprotei</taxon>
        <taxon>Sulfolobales</taxon>
        <taxon>Sulfolobaceae</taxon>
        <taxon>Acidianus</taxon>
    </lineage>
</organism>
<keyword evidence="4" id="KW-1185">Reference proteome</keyword>
<evidence type="ECO:0000313" key="3">
    <source>
        <dbReference type="EMBL" id="AWR94302.1"/>
    </source>
</evidence>
<dbReference type="InterPro" id="IPR036291">
    <property type="entry name" value="NAD(P)-bd_dom_sf"/>
</dbReference>
<dbReference type="RefSeq" id="WP_110270183.1">
    <property type="nucleotide sequence ID" value="NZ_CP029289.2"/>
</dbReference>
<feature type="domain" description="NAD-dependent epimerase/dehydratase" evidence="2">
    <location>
        <begin position="4"/>
        <end position="227"/>
    </location>
</feature>
<name>A0A2U9IE37_9CREN</name>
<dbReference type="PANTHER" id="PTHR43000">
    <property type="entry name" value="DTDP-D-GLUCOSE 4,6-DEHYDRATASE-RELATED"/>
    <property type="match status" value="1"/>
</dbReference>
<proteinExistence type="inferred from homology"/>
<dbReference type="KEGG" id="abri:DFR85_06525"/>
<dbReference type="Gene3D" id="3.40.50.720">
    <property type="entry name" value="NAD(P)-binding Rossmann-like Domain"/>
    <property type="match status" value="1"/>
</dbReference>
<dbReference type="Pfam" id="PF01370">
    <property type="entry name" value="Epimerase"/>
    <property type="match status" value="1"/>
</dbReference>
<reference evidence="3 4" key="1">
    <citation type="submission" date="2018-05" db="EMBL/GenBank/DDBJ databases">
        <title>Complete Genome Sequences of Extremely Thermoacidophilic, Metal-Mobilizing Type-Strain Members of the Archaeal Family Sulfolobaceae: Acidianus brierleyi DSM-1651T, Acidianus sulfidivorans DSM-18786T, Metallosphaera hakonensis DSM-7519T, and Metallosphaera prunae DSM-10039T.</title>
        <authorList>
            <person name="Counts J.A."/>
            <person name="Kelly R.M."/>
        </authorList>
    </citation>
    <scope>NUCLEOTIDE SEQUENCE [LARGE SCALE GENOMIC DNA]</scope>
    <source>
        <strain evidence="3 4">DSM 1651</strain>
    </source>
</reference>
<gene>
    <name evidence="3" type="ORF">DFR85_06525</name>
</gene>
<evidence type="ECO:0000313" key="4">
    <source>
        <dbReference type="Proteomes" id="UP000248044"/>
    </source>
</evidence>
<accession>A0A2U9IE37</accession>
<dbReference type="Gene3D" id="3.90.25.10">
    <property type="entry name" value="UDP-galactose 4-epimerase, domain 1"/>
    <property type="match status" value="2"/>
</dbReference>
<dbReference type="GeneID" id="36831795"/>
<dbReference type="Proteomes" id="UP000248044">
    <property type="component" value="Chromosome"/>
</dbReference>
<sequence length="304" mass="34609">MVSIVTGGAGYIGGHLVDALVESGENVTVIDDFSNGNYVNPKSNILKIDLRREYPKIEKNSTIYHLAANPDVRTSMESIYEHFERDILTTLNVMEMARIYDADKVFFASSSTVYGETIRFPTPEFDNKLPISNYGLFKLMGEDIVEYYSRNYGIQGISLRLANITGGRVSHGVVIDFIKKLRQNSNELKILGNGKQRKSYLYISDLISAIFVLDRYFKSKYDYFNIGNDDWITVNDIAKIIEEEMNLSPKHIYEDQGEGRGWKGDVRFMLLDISKIRGYGWNPSLSSSQAIRKAVRDILYGNKI</sequence>
<evidence type="ECO:0000259" key="2">
    <source>
        <dbReference type="Pfam" id="PF01370"/>
    </source>
</evidence>
<evidence type="ECO:0000256" key="1">
    <source>
        <dbReference type="ARBA" id="ARBA00007637"/>
    </source>
</evidence>
<comment type="similarity">
    <text evidence="1">Belongs to the NAD(P)-dependent epimerase/dehydratase family.</text>
</comment>
<dbReference type="EMBL" id="CP029289">
    <property type="protein sequence ID" value="AWR94302.1"/>
    <property type="molecule type" value="Genomic_DNA"/>
</dbReference>
<dbReference type="SUPFAM" id="SSF51735">
    <property type="entry name" value="NAD(P)-binding Rossmann-fold domains"/>
    <property type="match status" value="1"/>
</dbReference>